<organism evidence="4 5">
    <name type="scientific">Paenibacillus spongiae</name>
    <dbReference type="NCBI Taxonomy" id="2909671"/>
    <lineage>
        <taxon>Bacteria</taxon>
        <taxon>Bacillati</taxon>
        <taxon>Bacillota</taxon>
        <taxon>Bacilli</taxon>
        <taxon>Bacillales</taxon>
        <taxon>Paenibacillaceae</taxon>
        <taxon>Paenibacillus</taxon>
    </lineage>
</organism>
<feature type="transmembrane region" description="Helical" evidence="2">
    <location>
        <begin position="190"/>
        <end position="212"/>
    </location>
</feature>
<dbReference type="InterPro" id="IPR036680">
    <property type="entry name" value="SPOR-like_sf"/>
</dbReference>
<dbReference type="InterPro" id="IPR007730">
    <property type="entry name" value="SPOR-like_dom"/>
</dbReference>
<evidence type="ECO:0000313" key="5">
    <source>
        <dbReference type="Proteomes" id="UP001057877"/>
    </source>
</evidence>
<feature type="compositionally biased region" description="Low complexity" evidence="1">
    <location>
        <begin position="269"/>
        <end position="278"/>
    </location>
</feature>
<feature type="region of interest" description="Disordered" evidence="1">
    <location>
        <begin position="68"/>
        <end position="130"/>
    </location>
</feature>
<keyword evidence="5" id="KW-1185">Reference proteome</keyword>
<dbReference type="Proteomes" id="UP001057877">
    <property type="component" value="Chromosome"/>
</dbReference>
<accession>A0ABY5S6E8</accession>
<feature type="region of interest" description="Disordered" evidence="1">
    <location>
        <begin position="237"/>
        <end position="278"/>
    </location>
</feature>
<dbReference type="SUPFAM" id="SSF110997">
    <property type="entry name" value="Sporulation related repeat"/>
    <property type="match status" value="1"/>
</dbReference>
<name>A0ABY5S6E8_9BACL</name>
<evidence type="ECO:0000313" key="4">
    <source>
        <dbReference type="EMBL" id="UVI28125.1"/>
    </source>
</evidence>
<keyword evidence="2" id="KW-1133">Transmembrane helix</keyword>
<evidence type="ECO:0000259" key="3">
    <source>
        <dbReference type="PROSITE" id="PS51724"/>
    </source>
</evidence>
<keyword evidence="2" id="KW-0812">Transmembrane</keyword>
<dbReference type="PROSITE" id="PS51724">
    <property type="entry name" value="SPOR"/>
    <property type="match status" value="1"/>
</dbReference>
<keyword evidence="2" id="KW-0472">Membrane</keyword>
<evidence type="ECO:0000256" key="2">
    <source>
        <dbReference type="SAM" id="Phobius"/>
    </source>
</evidence>
<dbReference type="EMBL" id="CP091430">
    <property type="protein sequence ID" value="UVI28125.1"/>
    <property type="molecule type" value="Genomic_DNA"/>
</dbReference>
<proteinExistence type="predicted"/>
<feature type="compositionally biased region" description="Basic and acidic residues" evidence="1">
    <location>
        <begin position="68"/>
        <end position="94"/>
    </location>
</feature>
<reference evidence="4" key="1">
    <citation type="submission" date="2022-01" db="EMBL/GenBank/DDBJ databases">
        <title>Paenibacillus spongiae sp. nov., isolated from marine sponge.</title>
        <authorList>
            <person name="Li Z."/>
            <person name="Zhang M."/>
        </authorList>
    </citation>
    <scope>NUCLEOTIDE SEQUENCE</scope>
    <source>
        <strain evidence="4">PHS-Z3</strain>
    </source>
</reference>
<sequence>MNSKARITYRFDKDNGTRVVERKPEPSAPPVKSNVVPFFQEELKFTSDIGTWNSPFQDDAHALEQLIRDSDRDKRDASKLESSRMVDTRSDSSNKVETPLNTMKIEPHASIEPPVTEEGPQDPNSIPLGDAFEGYAPGTDLYRSVTTKALVSDGPIIGPELELGKPGKATAVFRRESSYRTSRGPSWYKVFASVTGAVATGAIFGYLVLALFNGGGTANDSIIPTEPAGSNAVVDANGTVTGGPDDESAVAGGKTDMSPAGGTEKNGTNDSNSGAASNSVAVQVPTTEYYMLQYGVFSNKEGMDSAIAELKEKGLAAASLMTEEDFRVYIGMAADQSSALMLSQLLSDREVYMKQVDVPVLVKFPFAGEADTVQSFFNRTKELIGALNTFTTAKLGQEEQAAADWKDAHQKWTRERAGMEAGIKDLAGKEAFRKLSQALNNAVVAASEYENKASAAHLWSIQSSLMEAVFIEKTWFASIGGL</sequence>
<dbReference type="Pfam" id="PF05036">
    <property type="entry name" value="SPOR"/>
    <property type="match status" value="1"/>
</dbReference>
<evidence type="ECO:0000256" key="1">
    <source>
        <dbReference type="SAM" id="MobiDB-lite"/>
    </source>
</evidence>
<protein>
    <submittedName>
        <fullName evidence="4">SPOR domain-containing protein</fullName>
    </submittedName>
</protein>
<dbReference type="RefSeq" id="WP_258384212.1">
    <property type="nucleotide sequence ID" value="NZ_CP091430.1"/>
</dbReference>
<feature type="domain" description="SPOR" evidence="3">
    <location>
        <begin position="284"/>
        <end position="363"/>
    </location>
</feature>
<gene>
    <name evidence="4" type="ORF">L1F29_22050</name>
</gene>